<accession>A0ABV7LE37</accession>
<reference evidence="4" key="1">
    <citation type="journal article" date="2019" name="Int. J. Syst. Evol. Microbiol.">
        <title>The Global Catalogue of Microorganisms (GCM) 10K type strain sequencing project: providing services to taxonomists for standard genome sequencing and annotation.</title>
        <authorList>
            <consortium name="The Broad Institute Genomics Platform"/>
            <consortium name="The Broad Institute Genome Sequencing Center for Infectious Disease"/>
            <person name="Wu L."/>
            <person name="Ma J."/>
        </authorList>
    </citation>
    <scope>NUCLEOTIDE SEQUENCE [LARGE SCALE GENOMIC DNA]</scope>
    <source>
        <strain evidence="4">CCM 7941</strain>
    </source>
</reference>
<feature type="region of interest" description="Disordered" evidence="1">
    <location>
        <begin position="371"/>
        <end position="392"/>
    </location>
</feature>
<gene>
    <name evidence="3" type="ORF">ACFOEX_05940</name>
</gene>
<dbReference type="PANTHER" id="PTHR34700:SF4">
    <property type="entry name" value="PHAGE-LIKE ELEMENT PBSX PROTEIN XKDP"/>
    <property type="match status" value="1"/>
</dbReference>
<dbReference type="PANTHER" id="PTHR34700">
    <property type="entry name" value="POTASSIUM BINDING PROTEIN KBP"/>
    <property type="match status" value="1"/>
</dbReference>
<name>A0ABV7LE37_9HYPH</name>
<evidence type="ECO:0000256" key="1">
    <source>
        <dbReference type="SAM" id="MobiDB-lite"/>
    </source>
</evidence>
<dbReference type="InterPro" id="IPR036779">
    <property type="entry name" value="LysM_dom_sf"/>
</dbReference>
<sequence>AGVGQAADAGTAEPGAAGKAGEARAGNVIPAFDVVRVEPDGAAVIAGRAAPGAAVELLSRNPDGALAPLRRETADGSGLFAFTVDPLPRGRHELGLRATGQTGAPVQSRQTVMVDVDPPRPPLVALVEPDRPTRVLSRPEAPPAAPEAAEPAGGPGAPAGQAKAGETRAARETARETATEGAKQPDAHADAGVRVLQVEADDDGRLYVVGRAKPGATLRLYLNDALAASAVANQRGEAEFSLRWSMPGGDCRVRLDEVDPATGRVLSRAEAPWEPGRHDAAAQAAAQDSGAQGAAGDSGAAGAGQGRRPSQEAAKTAPARTHVVRKGESLWSISRRTYRLGSRYTTIYEANQDQIADRDLIYPGQVFVLPMPGHDPARGGVQRGRHGDVSEK</sequence>
<dbReference type="SUPFAM" id="SSF54106">
    <property type="entry name" value="LysM domain"/>
    <property type="match status" value="1"/>
</dbReference>
<feature type="region of interest" description="Disordered" evidence="1">
    <location>
        <begin position="1"/>
        <end position="23"/>
    </location>
</feature>
<dbReference type="InterPro" id="IPR052196">
    <property type="entry name" value="Bact_Kbp"/>
</dbReference>
<feature type="non-terminal residue" evidence="3">
    <location>
        <position position="1"/>
    </location>
</feature>
<feature type="compositionally biased region" description="Low complexity" evidence="1">
    <location>
        <begin position="281"/>
        <end position="298"/>
    </location>
</feature>
<feature type="region of interest" description="Disordered" evidence="1">
    <location>
        <begin position="100"/>
        <end position="189"/>
    </location>
</feature>
<dbReference type="Proteomes" id="UP001595536">
    <property type="component" value="Unassembled WGS sequence"/>
</dbReference>
<dbReference type="EMBL" id="JBHRUV010000023">
    <property type="protein sequence ID" value="MFC3265894.1"/>
    <property type="molecule type" value="Genomic_DNA"/>
</dbReference>
<evidence type="ECO:0000313" key="4">
    <source>
        <dbReference type="Proteomes" id="UP001595536"/>
    </source>
</evidence>
<dbReference type="Gene3D" id="3.10.350.10">
    <property type="entry name" value="LysM domain"/>
    <property type="match status" value="1"/>
</dbReference>
<proteinExistence type="predicted"/>
<dbReference type="SMART" id="SM00257">
    <property type="entry name" value="LysM"/>
    <property type="match status" value="1"/>
</dbReference>
<dbReference type="CDD" id="cd00118">
    <property type="entry name" value="LysM"/>
    <property type="match status" value="1"/>
</dbReference>
<dbReference type="Pfam" id="PF01476">
    <property type="entry name" value="LysM"/>
    <property type="match status" value="1"/>
</dbReference>
<feature type="compositionally biased region" description="Basic and acidic residues" evidence="1">
    <location>
        <begin position="165"/>
        <end position="189"/>
    </location>
</feature>
<feature type="domain" description="LysM" evidence="2">
    <location>
        <begin position="320"/>
        <end position="369"/>
    </location>
</feature>
<protein>
    <submittedName>
        <fullName evidence="3">LysM peptidoglycan-binding domain-containing protein</fullName>
    </submittedName>
</protein>
<evidence type="ECO:0000313" key="3">
    <source>
        <dbReference type="EMBL" id="MFC3265894.1"/>
    </source>
</evidence>
<keyword evidence="4" id="KW-1185">Reference proteome</keyword>
<evidence type="ECO:0000259" key="2">
    <source>
        <dbReference type="PROSITE" id="PS51782"/>
    </source>
</evidence>
<feature type="compositionally biased region" description="Polar residues" evidence="1">
    <location>
        <begin position="100"/>
        <end position="111"/>
    </location>
</feature>
<feature type="compositionally biased region" description="Low complexity" evidence="1">
    <location>
        <begin position="146"/>
        <end position="164"/>
    </location>
</feature>
<organism evidence="3 4">
    <name type="scientific">Camelimonas abortus</name>
    <dbReference type="NCBI Taxonomy" id="1017184"/>
    <lineage>
        <taxon>Bacteria</taxon>
        <taxon>Pseudomonadati</taxon>
        <taxon>Pseudomonadota</taxon>
        <taxon>Alphaproteobacteria</taxon>
        <taxon>Hyphomicrobiales</taxon>
        <taxon>Chelatococcaceae</taxon>
        <taxon>Camelimonas</taxon>
    </lineage>
</organism>
<comment type="caution">
    <text evidence="3">The sequence shown here is derived from an EMBL/GenBank/DDBJ whole genome shotgun (WGS) entry which is preliminary data.</text>
</comment>
<dbReference type="RefSeq" id="WP_376868776.1">
    <property type="nucleotide sequence ID" value="NZ_JBHRUV010000023.1"/>
</dbReference>
<dbReference type="InterPro" id="IPR018392">
    <property type="entry name" value="LysM"/>
</dbReference>
<feature type="region of interest" description="Disordered" evidence="1">
    <location>
        <begin position="269"/>
        <end position="325"/>
    </location>
</feature>
<dbReference type="PROSITE" id="PS51782">
    <property type="entry name" value="LYSM"/>
    <property type="match status" value="1"/>
</dbReference>